<keyword evidence="1 2" id="KW-0103">Bromodomain</keyword>
<protein>
    <recommendedName>
        <fullName evidence="4">Bromo domain-containing protein</fullName>
    </recommendedName>
</protein>
<dbReference type="PANTHER" id="PTHR46136:SF19">
    <property type="entry name" value="TRANSCRIPTION FACTOR GTE12"/>
    <property type="match status" value="1"/>
</dbReference>
<name>A0AAW1JKT8_SAPOF</name>
<dbReference type="PROSITE" id="PS00633">
    <property type="entry name" value="BROMODOMAIN_1"/>
    <property type="match status" value="1"/>
</dbReference>
<evidence type="ECO:0000256" key="1">
    <source>
        <dbReference type="ARBA" id="ARBA00023117"/>
    </source>
</evidence>
<dbReference type="InterPro" id="IPR052442">
    <property type="entry name" value="Env_Response_Regulator"/>
</dbReference>
<dbReference type="Proteomes" id="UP001443914">
    <property type="component" value="Unassembled WGS sequence"/>
</dbReference>
<proteinExistence type="predicted"/>
<comment type="caution">
    <text evidence="5">The sequence shown here is derived from an EMBL/GenBank/DDBJ whole genome shotgun (WGS) entry which is preliminary data.</text>
</comment>
<dbReference type="AlphaFoldDB" id="A0AAW1JKT8"/>
<evidence type="ECO:0000313" key="5">
    <source>
        <dbReference type="EMBL" id="KAK9705587.1"/>
    </source>
</evidence>
<dbReference type="Pfam" id="PF00439">
    <property type="entry name" value="Bromodomain"/>
    <property type="match status" value="1"/>
</dbReference>
<dbReference type="PROSITE" id="PS50014">
    <property type="entry name" value="BROMODOMAIN_2"/>
    <property type="match status" value="1"/>
</dbReference>
<dbReference type="InterPro" id="IPR036427">
    <property type="entry name" value="Bromodomain-like_sf"/>
</dbReference>
<feature type="region of interest" description="Disordered" evidence="3">
    <location>
        <begin position="239"/>
        <end position="258"/>
    </location>
</feature>
<dbReference type="SMART" id="SM00297">
    <property type="entry name" value="BROMO"/>
    <property type="match status" value="1"/>
</dbReference>
<dbReference type="InterPro" id="IPR001487">
    <property type="entry name" value="Bromodomain"/>
</dbReference>
<dbReference type="EMBL" id="JBDFQZ010000007">
    <property type="protein sequence ID" value="KAK9705587.1"/>
    <property type="molecule type" value="Genomic_DNA"/>
</dbReference>
<evidence type="ECO:0000256" key="2">
    <source>
        <dbReference type="PROSITE-ProRule" id="PRU00035"/>
    </source>
</evidence>
<dbReference type="InterPro" id="IPR018359">
    <property type="entry name" value="Bromodomain_CS"/>
</dbReference>
<reference evidence="5" key="1">
    <citation type="submission" date="2024-03" db="EMBL/GenBank/DDBJ databases">
        <title>WGS assembly of Saponaria officinalis var. Norfolk2.</title>
        <authorList>
            <person name="Jenkins J."/>
            <person name="Shu S."/>
            <person name="Grimwood J."/>
            <person name="Barry K."/>
            <person name="Goodstein D."/>
            <person name="Schmutz J."/>
            <person name="Leebens-Mack J."/>
            <person name="Osbourn A."/>
        </authorList>
    </citation>
    <scope>NUCLEOTIDE SEQUENCE [LARGE SCALE GENOMIC DNA]</scope>
    <source>
        <strain evidence="5">JIC</strain>
    </source>
</reference>
<feature type="domain" description="Bromo" evidence="4">
    <location>
        <begin position="89"/>
        <end position="159"/>
    </location>
</feature>
<dbReference type="SUPFAM" id="SSF47370">
    <property type="entry name" value="Bromodomain"/>
    <property type="match status" value="1"/>
</dbReference>
<evidence type="ECO:0000313" key="6">
    <source>
        <dbReference type="Proteomes" id="UP001443914"/>
    </source>
</evidence>
<gene>
    <name evidence="5" type="ORF">RND81_07G068400</name>
</gene>
<evidence type="ECO:0000256" key="3">
    <source>
        <dbReference type="SAM" id="MobiDB-lite"/>
    </source>
</evidence>
<dbReference type="PRINTS" id="PR00503">
    <property type="entry name" value="BROMODOMAIN"/>
</dbReference>
<dbReference type="PANTHER" id="PTHR46136">
    <property type="entry name" value="TRANSCRIPTION FACTOR GTE8"/>
    <property type="match status" value="1"/>
</dbReference>
<accession>A0AAW1JKT8</accession>
<keyword evidence="6" id="KW-1185">Reference proteome</keyword>
<organism evidence="5 6">
    <name type="scientific">Saponaria officinalis</name>
    <name type="common">Common soapwort</name>
    <name type="synonym">Lychnis saponaria</name>
    <dbReference type="NCBI Taxonomy" id="3572"/>
    <lineage>
        <taxon>Eukaryota</taxon>
        <taxon>Viridiplantae</taxon>
        <taxon>Streptophyta</taxon>
        <taxon>Embryophyta</taxon>
        <taxon>Tracheophyta</taxon>
        <taxon>Spermatophyta</taxon>
        <taxon>Magnoliopsida</taxon>
        <taxon>eudicotyledons</taxon>
        <taxon>Gunneridae</taxon>
        <taxon>Pentapetalae</taxon>
        <taxon>Caryophyllales</taxon>
        <taxon>Caryophyllaceae</taxon>
        <taxon>Caryophylleae</taxon>
        <taxon>Saponaria</taxon>
    </lineage>
</organism>
<sequence length="362" mass="41512">MEVMCRVRSSVAGQANTNKIKRLLKNRKTELKAKVDFPTSSSLADGQTEATTNVQILNSVTGTKRKSQESQQVKKSNLDHCQGVLAKVMTHKWSVPFRRPVDPCASRDYFQVIKHPIDFATIKRKLQMNIYTDCEQFEADVRLIFSNATSYHPPQNWVHIYATKLSKLFDILWTPVKPKLIKEPTVKQNLSFGNECVRTTCCAEDKCPETVQNHSPSTALHIAKMKSRFADTLLKAQTKNDHQKGNRTDGVTSQHEKEKLRQRLEDEVKAVELAFTMKAEQQRQQERQAARASIEKMERSIVLDDNLLAMKELEVLIGNSQRWSTKNPLERLGLYLKSEYRLNEDDELVVRVIDLEDGEILD</sequence>
<evidence type="ECO:0000259" key="4">
    <source>
        <dbReference type="PROSITE" id="PS50014"/>
    </source>
</evidence>
<dbReference type="Gene3D" id="1.20.920.10">
    <property type="entry name" value="Bromodomain-like"/>
    <property type="match status" value="1"/>
</dbReference>